<reference evidence="11 12" key="2">
    <citation type="journal article" date="2016" name="Genome Announc.">
        <title>Complete Genome Sequence of Sphingopyxis macrogoltabida Strain 203N (NBRC 111659), a Polyethylene Glycol Degrader.</title>
        <authorList>
            <person name="Ohtsubo Y."/>
            <person name="Nonoyama S."/>
            <person name="Nagata Y."/>
            <person name="Numata M."/>
            <person name="Tsuchikane K."/>
            <person name="Hosoyama A."/>
            <person name="Yamazoe A."/>
            <person name="Tsuda M."/>
            <person name="Fujita N."/>
            <person name="Kawai F."/>
        </authorList>
    </citation>
    <scope>NUCLEOTIDE SEQUENCE [LARGE SCALE GENOMIC DNA]</scope>
    <source>
        <strain evidence="11 12">203N</strain>
    </source>
</reference>
<dbReference type="CDD" id="cd03445">
    <property type="entry name" value="Thioesterase_II_repeat2"/>
    <property type="match status" value="1"/>
</dbReference>
<dbReference type="GO" id="GO:0009062">
    <property type="term" value="P:fatty acid catabolic process"/>
    <property type="evidence" value="ECO:0007669"/>
    <property type="project" value="TreeGrafter"/>
</dbReference>
<evidence type="ECO:0000259" key="9">
    <source>
        <dbReference type="Pfam" id="PF02551"/>
    </source>
</evidence>
<comment type="subunit">
    <text evidence="2">Homotetramer.</text>
</comment>
<evidence type="ECO:0000256" key="8">
    <source>
        <dbReference type="ARBA" id="ARBA00079653"/>
    </source>
</evidence>
<evidence type="ECO:0000313" key="12">
    <source>
        <dbReference type="Proteomes" id="UP000076088"/>
    </source>
</evidence>
<evidence type="ECO:0000256" key="3">
    <source>
        <dbReference type="ARBA" id="ARBA00022801"/>
    </source>
</evidence>
<dbReference type="Proteomes" id="UP000076088">
    <property type="component" value="Plasmid unnamed1"/>
</dbReference>
<dbReference type="PANTHER" id="PTHR11066">
    <property type="entry name" value="ACYL-COA THIOESTERASE"/>
    <property type="match status" value="1"/>
</dbReference>
<feature type="domain" description="Acyl-CoA thioesterase-like N-terminal HotDog" evidence="10">
    <location>
        <begin position="43"/>
        <end position="121"/>
    </location>
</feature>
<comment type="catalytic activity">
    <reaction evidence="6">
        <text>a fatty acyl-CoA + H2O = a fatty acid + CoA + H(+)</text>
        <dbReference type="Rhea" id="RHEA:16781"/>
        <dbReference type="ChEBI" id="CHEBI:15377"/>
        <dbReference type="ChEBI" id="CHEBI:15378"/>
        <dbReference type="ChEBI" id="CHEBI:28868"/>
        <dbReference type="ChEBI" id="CHEBI:57287"/>
        <dbReference type="ChEBI" id="CHEBI:77636"/>
        <dbReference type="EC" id="3.1.2.20"/>
    </reaction>
    <physiologicalReaction direction="left-to-right" evidence="6">
        <dbReference type="Rhea" id="RHEA:16782"/>
    </physiologicalReaction>
</comment>
<keyword evidence="4" id="KW-0443">Lipid metabolism</keyword>
<dbReference type="Pfam" id="PF02551">
    <property type="entry name" value="Acyl_CoA_thio"/>
    <property type="match status" value="1"/>
</dbReference>
<dbReference type="CDD" id="cd03444">
    <property type="entry name" value="Thioesterase_II_repeat1"/>
    <property type="match status" value="1"/>
</dbReference>
<dbReference type="SUPFAM" id="SSF54637">
    <property type="entry name" value="Thioesterase/thiol ester dehydrase-isomerase"/>
    <property type="match status" value="2"/>
</dbReference>
<evidence type="ECO:0000256" key="6">
    <source>
        <dbReference type="ARBA" id="ARBA00050943"/>
    </source>
</evidence>
<gene>
    <name evidence="11" type="ORF">ATM17_30890</name>
</gene>
<geneLocation type="plasmid" evidence="11 12">
    <name>unnamed1</name>
</geneLocation>
<dbReference type="InterPro" id="IPR042171">
    <property type="entry name" value="Acyl-CoA_hotdog"/>
</dbReference>
<dbReference type="EC" id="3.1.2.20" evidence="5"/>
<evidence type="ECO:0000256" key="4">
    <source>
        <dbReference type="ARBA" id="ARBA00023098"/>
    </source>
</evidence>
<dbReference type="GO" id="GO:0047617">
    <property type="term" value="F:fatty acyl-CoA hydrolase activity"/>
    <property type="evidence" value="ECO:0007669"/>
    <property type="project" value="UniProtKB-EC"/>
</dbReference>
<dbReference type="Gene3D" id="2.40.160.210">
    <property type="entry name" value="Acyl-CoA thioesterase, double hotdog domain"/>
    <property type="match status" value="1"/>
</dbReference>
<feature type="domain" description="Acyl-CoA thioesterase 2 C-terminal" evidence="9">
    <location>
        <begin position="190"/>
        <end position="293"/>
    </location>
</feature>
<accession>A0AAC9AZ78</accession>
<evidence type="ECO:0000313" key="11">
    <source>
        <dbReference type="EMBL" id="AMU92667.1"/>
    </source>
</evidence>
<dbReference type="PANTHER" id="PTHR11066:SF34">
    <property type="entry name" value="ACYL-COENZYME A THIOESTERASE 8"/>
    <property type="match status" value="1"/>
</dbReference>
<protein>
    <recommendedName>
        <fullName evidence="7">Acyl-CoA thioesterase 2</fullName>
        <ecNumber evidence="5">3.1.2.20</ecNumber>
    </recommendedName>
    <alternativeName>
        <fullName evidence="8">Thioesterase II</fullName>
    </alternativeName>
</protein>
<dbReference type="EMBL" id="CP013345">
    <property type="protein sequence ID" value="AMU92667.1"/>
    <property type="molecule type" value="Genomic_DNA"/>
</dbReference>
<name>A0AAC9AZ78_SPHMC</name>
<reference evidence="12" key="1">
    <citation type="submission" date="2015-11" db="EMBL/GenBank/DDBJ databases">
        <title>Complete genome sequence of a polyethylene-glycol degrader Sphingopyxis macrogoltabida 203N (NBRC 111659).</title>
        <authorList>
            <person name="Yoshiyuki O."/>
            <person name="Shouta N."/>
            <person name="Nagata Y."/>
            <person name="Numata M."/>
            <person name="Tsuchikane K."/>
            <person name="Hosoyama A."/>
            <person name="Yamazoe A."/>
            <person name="Tsuda M."/>
            <person name="Fujita N."/>
            <person name="Kawai F."/>
        </authorList>
    </citation>
    <scope>NUCLEOTIDE SEQUENCE [LARGE SCALE GENOMIC DNA]</scope>
    <source>
        <strain evidence="12">203N</strain>
        <plasmid evidence="12">unnamed1</plasmid>
    </source>
</reference>
<evidence type="ECO:0000256" key="2">
    <source>
        <dbReference type="ARBA" id="ARBA00011881"/>
    </source>
</evidence>
<dbReference type="GO" id="GO:0006637">
    <property type="term" value="P:acyl-CoA metabolic process"/>
    <property type="evidence" value="ECO:0007669"/>
    <property type="project" value="InterPro"/>
</dbReference>
<evidence type="ECO:0000256" key="1">
    <source>
        <dbReference type="ARBA" id="ARBA00006538"/>
    </source>
</evidence>
<keyword evidence="12" id="KW-1185">Reference proteome</keyword>
<evidence type="ECO:0000256" key="5">
    <source>
        <dbReference type="ARBA" id="ARBA00038894"/>
    </source>
</evidence>
<proteinExistence type="inferred from homology"/>
<dbReference type="Pfam" id="PF13622">
    <property type="entry name" value="4HBT_3"/>
    <property type="match status" value="1"/>
</dbReference>
<sequence>MPETGYRTAEGDAGGLIAELITSLSLAGSGADKFQSALPAKAWQRLFGGEVFAQALTAGSHTVGADRLPHSMHGYFLRAGRPDMPIDYRVERDRDGESFSSRRVSAYQGDTLIFTMGASFHIAEPGYVHQDQMPDVAPPEGLRSEEDIRRDQSAAMIDRVRDFALRRMPIELRPVTPRNFIDPAPRPAIQHFWFRPVAPVPDNMLLHRAILAYVSDMMLLSTALLPHGVHWSTTKIQNASLDHSLWIHAQPHFGDWMLYSLDSPWAGGARALCRGRIFDRTGRLIASVAQEGLLRLHQHQASGRTK</sequence>
<dbReference type="InterPro" id="IPR003703">
    <property type="entry name" value="Acyl_CoA_thio"/>
</dbReference>
<evidence type="ECO:0000259" key="10">
    <source>
        <dbReference type="Pfam" id="PF13622"/>
    </source>
</evidence>
<keyword evidence="3" id="KW-0378">Hydrolase</keyword>
<keyword evidence="11" id="KW-0614">Plasmid</keyword>
<evidence type="ECO:0000256" key="7">
    <source>
        <dbReference type="ARBA" id="ARBA00071120"/>
    </source>
</evidence>
<dbReference type="FunFam" id="2.40.160.210:FF:000001">
    <property type="entry name" value="Acyl-CoA thioesterase II"/>
    <property type="match status" value="1"/>
</dbReference>
<dbReference type="InterPro" id="IPR049449">
    <property type="entry name" value="TesB_ACOT8-like_N"/>
</dbReference>
<comment type="similarity">
    <text evidence="1">Belongs to the C/M/P thioester hydrolase family.</text>
</comment>
<dbReference type="InterPro" id="IPR025652">
    <property type="entry name" value="TesB_C"/>
</dbReference>
<organism evidence="11 12">
    <name type="scientific">Sphingopyxis macrogoltabida</name>
    <name type="common">Sphingomonas macrogoltabidus</name>
    <dbReference type="NCBI Taxonomy" id="33050"/>
    <lineage>
        <taxon>Bacteria</taxon>
        <taxon>Pseudomonadati</taxon>
        <taxon>Pseudomonadota</taxon>
        <taxon>Alphaproteobacteria</taxon>
        <taxon>Sphingomonadales</taxon>
        <taxon>Sphingomonadaceae</taxon>
        <taxon>Sphingopyxis</taxon>
    </lineage>
</organism>
<dbReference type="AlphaFoldDB" id="A0AAC9AZ78"/>
<dbReference type="InterPro" id="IPR029069">
    <property type="entry name" value="HotDog_dom_sf"/>
</dbReference>